<dbReference type="PANTHER" id="PTHR10039:SF16">
    <property type="entry name" value="GPI INOSITOL-DEACYLASE"/>
    <property type="match status" value="1"/>
</dbReference>
<dbReference type="InterPro" id="IPR027417">
    <property type="entry name" value="P-loop_NTPase"/>
</dbReference>
<dbReference type="PROSITE" id="PS50082">
    <property type="entry name" value="WD_REPEATS_2"/>
    <property type="match status" value="1"/>
</dbReference>
<dbReference type="OrthoDB" id="1658288at2759"/>
<name>A0A8H4U6Y6_9HYPO</name>
<dbReference type="GO" id="GO:0004623">
    <property type="term" value="F:phospholipase A2 activity"/>
    <property type="evidence" value="ECO:0007669"/>
    <property type="project" value="UniProtKB-EC"/>
</dbReference>
<sequence length="1439" mass="161844">MLGRLRMSVDECIEKYLELSEAAFSLKRGKLNVIGRSKDLWKASGKYRSEVLANQFMGTTALVEGDQHALFYDPHGKCKVFVCAHSKANNTPVNIRSYTTDVSVDNMSLSECKIWEAARATSAASGFFDPIRIGWQDYVDGATGRNNPVDEVFSEAKGIWPDASSRIQCFVSIGTGIPEPKDFGENLAEIKKAIIAITTETEDTERRFYHHHESFGLGGRYFRFNVDKGLRDVSLDEFDKVGKIMIATESYLNGPRVQESIREFTQVVPVSSLYATVSEKEKNDYLNWLPYLDPRSTHNDARRYRTDSTTGNWFLESSFKEWKTEPKSFMWLHAKAGSGKTVLCSTIINHLEEQGDGTVAFFYFSHRMSGEQAVVWRLFQISLILQILKSLVRPEGRGFLVPNQFRELYQKYQPSREPSDEDLEDLFWYLLNLTAQSYIVVDALDECALHWGRAKVIEFLGHIPLRCRTKCHVLITSRREHDIEAVVRDLPLDKAIVPFDIGEVNADICHHLWKMVRSRPYAKWSPELQSEVVNYLVSRSEGVFRWADLQIRALTGQVRDRDVRRALPRLPQGLEATYERMLQQIEDNNKFEEAYAIFRWLAFSTTQLNLSALAELTAFEIEDPEQPPQSDHFSISFKPCDRFDEPSLIQTLLSDLVIFPHEDTSYRTFPSFSHSTVLEYLSSPRVSPAKFRLDPLDATWFIFKSSWAYINHYDTTPQGSRSQPYPLLEYASYEVWESALELVQRKASIKGQISRYLTPKSEERLLGNGITLHFSIWWFSHRIGLSLWGSPQAMGLLEFMNSTDLGYQKPFWYGSYQMPAIRDGRLLIEAAGAGRINMVRLLLDMRPIAEVVDHLGAAFRNASKKGSYLSISGHGGIDAADHTSVLRELLGVGANVNSVGWSGDTAIHHAAALGHLDIVTFLARWEGTYLEIPNGSGETPLSLASRFNHKSVVCLLLDLPGAVSHRGDVEGRTPLSLASEQGNIEVISLLLKHLNVDVNKTDCCGRTPLIWASVTGKRDVVEQLLTDPRVRPDERDHLGRTAVSWATLGGHESILRVLWARTDVTTYPRDHEGRELLAYACDRGHTSLVILLLERSNIDINTADYYQRTPLIWTRLRGRSNIEKLLLDDPRVLDVAPEKIPTVITASLQVPDEISKVEYIEHAASEEASERREDSATAGPESFSVSRIATINGVVSEIWALQFSHDGSRLAVCGAFEYVLIWDVHAGRPGVSLQGHDGGVPDTAWGPNDSMLLTVCRDGCLRLWDVEMWAALTLAQAATLLRCFRQITREPLSCCAWMPNDESFLASCYDQKHGFMKGTVDLEAVVYLETNYLVECFRLFPDGKRFVAADDHGNLFIYATETQSLKLRVKLPSPVCSLSVSKNSKDILVRLGDGDMLLVDSISSAVRPLSPGGTASDFVIDCCFGGQDESLILTGGEGK</sequence>
<dbReference type="EC" id="3.1.1.4" evidence="1"/>
<dbReference type="PANTHER" id="PTHR10039">
    <property type="entry name" value="AMELOGENIN"/>
    <property type="match status" value="1"/>
</dbReference>
<dbReference type="Pfam" id="PF01734">
    <property type="entry name" value="Patatin"/>
    <property type="match status" value="1"/>
</dbReference>
<keyword evidence="11" id="KW-1185">Reference proteome</keyword>
<dbReference type="InterPro" id="IPR002110">
    <property type="entry name" value="Ankyrin_rpt"/>
</dbReference>
<dbReference type="Gene3D" id="3.40.50.300">
    <property type="entry name" value="P-loop containing nucleotide triphosphate hydrolases"/>
    <property type="match status" value="1"/>
</dbReference>
<dbReference type="Proteomes" id="UP000622797">
    <property type="component" value="Unassembled WGS sequence"/>
</dbReference>
<reference evidence="10" key="1">
    <citation type="journal article" date="2020" name="BMC Genomics">
        <title>Correction to: Identification and distribution of gene clusters required for synthesis of sphingolipid metabolism inhibitors in diverse species of the filamentous fungus Fusarium.</title>
        <authorList>
            <person name="Kim H.S."/>
            <person name="Lohmar J.M."/>
            <person name="Busman M."/>
            <person name="Brown D.W."/>
            <person name="Naumann T.A."/>
            <person name="Divon H.H."/>
            <person name="Lysoe E."/>
            <person name="Uhlig S."/>
            <person name="Proctor R.H."/>
        </authorList>
    </citation>
    <scope>NUCLEOTIDE SEQUENCE</scope>
    <source>
        <strain evidence="10">NRRL 20472</strain>
    </source>
</reference>
<comment type="caution">
    <text evidence="10">The sequence shown here is derived from an EMBL/GenBank/DDBJ whole genome shotgun (WGS) entry which is preliminary data.</text>
</comment>
<keyword evidence="6" id="KW-0040">ANK repeat</keyword>
<evidence type="ECO:0000256" key="2">
    <source>
        <dbReference type="ARBA" id="ARBA00022574"/>
    </source>
</evidence>
<dbReference type="SUPFAM" id="SSF52540">
    <property type="entry name" value="P-loop containing nucleoside triphosphate hydrolases"/>
    <property type="match status" value="1"/>
</dbReference>
<dbReference type="SUPFAM" id="SSF48403">
    <property type="entry name" value="Ankyrin repeat"/>
    <property type="match status" value="2"/>
</dbReference>
<organism evidence="10 11">
    <name type="scientific">Fusarium sarcochroum</name>
    <dbReference type="NCBI Taxonomy" id="1208366"/>
    <lineage>
        <taxon>Eukaryota</taxon>
        <taxon>Fungi</taxon>
        <taxon>Dikarya</taxon>
        <taxon>Ascomycota</taxon>
        <taxon>Pezizomycotina</taxon>
        <taxon>Sordariomycetes</taxon>
        <taxon>Hypocreomycetidae</taxon>
        <taxon>Hypocreales</taxon>
        <taxon>Nectriaceae</taxon>
        <taxon>Fusarium</taxon>
        <taxon>Fusarium lateritium species complex</taxon>
    </lineage>
</organism>
<keyword evidence="2 7" id="KW-0853">WD repeat</keyword>
<dbReference type="SMART" id="SM00248">
    <property type="entry name" value="ANK"/>
    <property type="match status" value="7"/>
</dbReference>
<evidence type="ECO:0000256" key="5">
    <source>
        <dbReference type="ARBA" id="ARBA00023422"/>
    </source>
</evidence>
<dbReference type="InterPro" id="IPR001680">
    <property type="entry name" value="WD40_rpt"/>
</dbReference>
<feature type="repeat" description="WD" evidence="7">
    <location>
        <begin position="1233"/>
        <end position="1267"/>
    </location>
</feature>
<dbReference type="GO" id="GO:0046486">
    <property type="term" value="P:glycerolipid metabolic process"/>
    <property type="evidence" value="ECO:0007669"/>
    <property type="project" value="UniProtKB-ARBA"/>
</dbReference>
<dbReference type="Pfam" id="PF12796">
    <property type="entry name" value="Ank_2"/>
    <property type="match status" value="3"/>
</dbReference>
<feature type="repeat" description="ANK" evidence="6">
    <location>
        <begin position="970"/>
        <end position="993"/>
    </location>
</feature>
<dbReference type="Pfam" id="PF00400">
    <property type="entry name" value="WD40"/>
    <property type="match status" value="1"/>
</dbReference>
<feature type="short sequence motif" description="DGA/G" evidence="8">
    <location>
        <begin position="140"/>
        <end position="142"/>
    </location>
</feature>
<dbReference type="InterPro" id="IPR019775">
    <property type="entry name" value="WD40_repeat_CS"/>
</dbReference>
<evidence type="ECO:0000256" key="4">
    <source>
        <dbReference type="ARBA" id="ARBA00023098"/>
    </source>
</evidence>
<reference evidence="10" key="2">
    <citation type="submission" date="2020-05" db="EMBL/GenBank/DDBJ databases">
        <authorList>
            <person name="Kim H.-S."/>
            <person name="Proctor R.H."/>
            <person name="Brown D.W."/>
        </authorList>
    </citation>
    <scope>NUCLEOTIDE SEQUENCE</scope>
    <source>
        <strain evidence="10">NRRL 20472</strain>
    </source>
</reference>
<dbReference type="SUPFAM" id="SSF52151">
    <property type="entry name" value="FabD/lysophospholipase-like"/>
    <property type="match status" value="1"/>
</dbReference>
<dbReference type="InterPro" id="IPR036770">
    <property type="entry name" value="Ankyrin_rpt-contain_sf"/>
</dbReference>
<dbReference type="SUPFAM" id="SSF50978">
    <property type="entry name" value="WD40 repeat-like"/>
    <property type="match status" value="1"/>
</dbReference>
<dbReference type="PROSITE" id="PS00678">
    <property type="entry name" value="WD_REPEATS_1"/>
    <property type="match status" value="1"/>
</dbReference>
<evidence type="ECO:0000256" key="7">
    <source>
        <dbReference type="PROSITE-ProRule" id="PRU00221"/>
    </source>
</evidence>
<dbReference type="SMART" id="SM00320">
    <property type="entry name" value="WD40"/>
    <property type="match status" value="4"/>
</dbReference>
<evidence type="ECO:0000313" key="10">
    <source>
        <dbReference type="EMBL" id="KAF4970659.1"/>
    </source>
</evidence>
<evidence type="ECO:0000256" key="1">
    <source>
        <dbReference type="ARBA" id="ARBA00013278"/>
    </source>
</evidence>
<accession>A0A8H4U6Y6</accession>
<dbReference type="Gene3D" id="3.40.1090.10">
    <property type="entry name" value="Cytosolic phospholipase A2 catalytic domain"/>
    <property type="match status" value="1"/>
</dbReference>
<dbReference type="PROSITE" id="PS50088">
    <property type="entry name" value="ANK_REPEAT"/>
    <property type="match status" value="1"/>
</dbReference>
<evidence type="ECO:0000256" key="6">
    <source>
        <dbReference type="PROSITE-ProRule" id="PRU00023"/>
    </source>
</evidence>
<dbReference type="Pfam" id="PF24883">
    <property type="entry name" value="NPHP3_N"/>
    <property type="match status" value="1"/>
</dbReference>
<dbReference type="InterPro" id="IPR056884">
    <property type="entry name" value="NPHP3-like_N"/>
</dbReference>
<dbReference type="InterPro" id="IPR015943">
    <property type="entry name" value="WD40/YVTN_repeat-like_dom_sf"/>
</dbReference>
<protein>
    <recommendedName>
        <fullName evidence="1">phospholipase A2</fullName>
        <ecNumber evidence="1">3.1.1.4</ecNumber>
    </recommendedName>
</protein>
<dbReference type="InterPro" id="IPR002641">
    <property type="entry name" value="PNPLA_dom"/>
</dbReference>
<proteinExistence type="predicted"/>
<dbReference type="Gene3D" id="2.130.10.10">
    <property type="entry name" value="YVTN repeat-like/Quinoprotein amine dehydrogenase"/>
    <property type="match status" value="1"/>
</dbReference>
<gene>
    <name evidence="10" type="ORF">FSARC_2364</name>
</gene>
<evidence type="ECO:0000256" key="8">
    <source>
        <dbReference type="PROSITE-ProRule" id="PRU01161"/>
    </source>
</evidence>
<evidence type="ECO:0000256" key="3">
    <source>
        <dbReference type="ARBA" id="ARBA00022737"/>
    </source>
</evidence>
<dbReference type="InterPro" id="IPR016035">
    <property type="entry name" value="Acyl_Trfase/lysoPLipase"/>
</dbReference>
<feature type="domain" description="PNPLA" evidence="9">
    <location>
        <begin position="1"/>
        <end position="153"/>
    </location>
</feature>
<evidence type="ECO:0000313" key="11">
    <source>
        <dbReference type="Proteomes" id="UP000622797"/>
    </source>
</evidence>
<dbReference type="Gene3D" id="1.25.40.20">
    <property type="entry name" value="Ankyrin repeat-containing domain"/>
    <property type="match status" value="3"/>
</dbReference>
<keyword evidence="4" id="KW-0443">Lipid metabolism</keyword>
<comment type="catalytic activity">
    <reaction evidence="5">
        <text>a 1,2-diacyl-sn-glycero-3-phosphocholine + H2O = a 1-acyl-sn-glycero-3-phosphocholine + a fatty acid + H(+)</text>
        <dbReference type="Rhea" id="RHEA:15801"/>
        <dbReference type="ChEBI" id="CHEBI:15377"/>
        <dbReference type="ChEBI" id="CHEBI:15378"/>
        <dbReference type="ChEBI" id="CHEBI:28868"/>
        <dbReference type="ChEBI" id="CHEBI:57643"/>
        <dbReference type="ChEBI" id="CHEBI:58168"/>
        <dbReference type="EC" id="3.1.1.4"/>
    </reaction>
    <physiologicalReaction direction="left-to-right" evidence="5">
        <dbReference type="Rhea" id="RHEA:15802"/>
    </physiologicalReaction>
</comment>
<dbReference type="InterPro" id="IPR036322">
    <property type="entry name" value="WD40_repeat_dom_sf"/>
</dbReference>
<dbReference type="PROSITE" id="PS51635">
    <property type="entry name" value="PNPLA"/>
    <property type="match status" value="1"/>
</dbReference>
<dbReference type="PROSITE" id="PS50297">
    <property type="entry name" value="ANK_REP_REGION"/>
    <property type="match status" value="1"/>
</dbReference>
<dbReference type="EMBL" id="JABEXW010000114">
    <property type="protein sequence ID" value="KAF4970659.1"/>
    <property type="molecule type" value="Genomic_DNA"/>
</dbReference>
<keyword evidence="3" id="KW-0677">Repeat</keyword>
<evidence type="ECO:0000259" key="9">
    <source>
        <dbReference type="PROSITE" id="PS51635"/>
    </source>
</evidence>
<comment type="caution">
    <text evidence="8">Lacks conserved residue(s) required for the propagation of feature annotation.</text>
</comment>
<dbReference type="PROSITE" id="PS50294">
    <property type="entry name" value="WD_REPEATS_REGION"/>
    <property type="match status" value="1"/>
</dbReference>